<dbReference type="RefSeq" id="WP_081797901.1">
    <property type="nucleotide sequence ID" value="NZ_BAND01000164.1"/>
</dbReference>
<evidence type="ECO:0000313" key="1">
    <source>
        <dbReference type="EMBL" id="GAJ30549.1"/>
    </source>
</evidence>
<dbReference type="Proteomes" id="UP000019760">
    <property type="component" value="Unassembled WGS sequence"/>
</dbReference>
<keyword evidence="2" id="KW-1185">Reference proteome</keyword>
<gene>
    <name evidence="1" type="ORF">Amme_172_018</name>
</gene>
<dbReference type="EMBL" id="BAND01000164">
    <property type="protein sequence ID" value="GAJ30549.1"/>
    <property type="molecule type" value="Genomic_DNA"/>
</dbReference>
<reference evidence="2" key="1">
    <citation type="journal article" date="2014" name="FEMS Microbiol. Lett.">
        <title>Draft Genomic DNA Sequence of the Facultatively Methylotrophic Bacterium Acidomonas methanolica type strain MB58.</title>
        <authorList>
            <person name="Higashiura N."/>
            <person name="Hadano H."/>
            <person name="Hirakawa H."/>
            <person name="Matsutani M."/>
            <person name="Takabe S."/>
            <person name="Matsushita K."/>
            <person name="Azuma Y."/>
        </authorList>
    </citation>
    <scope>NUCLEOTIDE SEQUENCE [LARGE SCALE GENOMIC DNA]</scope>
    <source>
        <strain evidence="2">MB58</strain>
    </source>
</reference>
<name>A0A023D8V0_ACIMT</name>
<protein>
    <submittedName>
        <fullName evidence="1">Uncharacterized protein</fullName>
    </submittedName>
</protein>
<evidence type="ECO:0000313" key="2">
    <source>
        <dbReference type="Proteomes" id="UP000019760"/>
    </source>
</evidence>
<comment type="caution">
    <text evidence="1">The sequence shown here is derived from an EMBL/GenBank/DDBJ whole genome shotgun (WGS) entry which is preliminary data.</text>
</comment>
<dbReference type="AlphaFoldDB" id="A0A023D8V0"/>
<organism evidence="1 2">
    <name type="scientific">Acidomonas methanolica NBRC 104435</name>
    <dbReference type="NCBI Taxonomy" id="1231351"/>
    <lineage>
        <taxon>Bacteria</taxon>
        <taxon>Pseudomonadati</taxon>
        <taxon>Pseudomonadota</taxon>
        <taxon>Alphaproteobacteria</taxon>
        <taxon>Acetobacterales</taxon>
        <taxon>Acetobacteraceae</taxon>
        <taxon>Acidomonas</taxon>
    </lineage>
</organism>
<accession>A0A023D8V0</accession>
<sequence>MATTYWTGTTSHDFYLNSNWSANASVANYHDINITGISACSPALAVACTPSSIVIPSLTIGDYGTLDITARSCGSSETSPVFSSTSFQVFQGGSIVVNTPSAVDLGSINELGGTLTIENNQGNVYFNPSDRLTGTGTVNLVNSTLGSQTHQINVADSLTLNLKGHSSVFTGFDATGATVNFDPSAHEKFFLDGQDTPISTAFNNVSAKTEFGITANTGATPLSAAYTKNSDGTYSLVVQESGNHTLTLSDVTFASGYVPGKLQITQDKAGDYLITPASTTGGGTGGQGGCGGWGGWGGQGGWGCGWGGQGGWGDSGWGGQGGWGCGQGGWGGQGGWDCGSWGGQGGWGSSCGTNNGNWGQLAGNNGCFGGNNGGWGGQWGAGSSTCGNAGPGWGADPHGSFPGCGAPPVIPTHNGPGFGC</sequence>
<reference evidence="1 2" key="2">
    <citation type="journal article" date="2014" name="FEMS Microbiol. Lett.">
        <title>Draft genomic DNA sequence of the facultatively methylotrophic bacterium Acidomonas methanolica type strain MB58.</title>
        <authorList>
            <person name="Higashiura N."/>
            <person name="Hadano H."/>
            <person name="Hirakawa H."/>
            <person name="Matsutani M."/>
            <person name="Takabe S."/>
            <person name="Matsushita K."/>
            <person name="Azuma Y."/>
        </authorList>
    </citation>
    <scope>NUCLEOTIDE SEQUENCE [LARGE SCALE GENOMIC DNA]</scope>
    <source>
        <strain evidence="1 2">MB58</strain>
    </source>
</reference>
<proteinExistence type="predicted"/>